<evidence type="ECO:0000313" key="7">
    <source>
        <dbReference type="EMBL" id="AFU98529.1"/>
    </source>
</evidence>
<dbReference type="EC" id="5.4.99.-" evidence="5"/>
<dbReference type="GO" id="GO:0006396">
    <property type="term" value="P:RNA processing"/>
    <property type="evidence" value="ECO:0007669"/>
    <property type="project" value="UniProtKB-ARBA"/>
</dbReference>
<dbReference type="PROSITE" id="PS50889">
    <property type="entry name" value="S4"/>
    <property type="match status" value="1"/>
</dbReference>
<dbReference type="GO" id="GO:0140098">
    <property type="term" value="F:catalytic activity, acting on RNA"/>
    <property type="evidence" value="ECO:0007669"/>
    <property type="project" value="UniProtKB-ARBA"/>
</dbReference>
<evidence type="ECO:0000256" key="3">
    <source>
        <dbReference type="PIRSR" id="PIRSR606225-1"/>
    </source>
</evidence>
<dbReference type="Gene3D" id="3.30.2350.10">
    <property type="entry name" value="Pseudouridine synthase"/>
    <property type="match status" value="1"/>
</dbReference>
<keyword evidence="8" id="KW-1185">Reference proteome</keyword>
<dbReference type="AlphaFoldDB" id="K4KHE3"/>
<proteinExistence type="inferred from homology"/>
<dbReference type="CDD" id="cd02869">
    <property type="entry name" value="PseudoU_synth_RluA_like"/>
    <property type="match status" value="1"/>
</dbReference>
<sequence length="308" mass="34284">MSDRFNVTKPQALQPFLFDRLSGWSKSTVKQRLGAGRVFVNDRLITQHDHPLVAGDRVEVRAAQQSEAVRTQRLRTQALDILYQDAAIVAINKPAGLLSVANADTKSDHALGLLRQQLGRHKAPVKLWPAHRLDRDTSGVLLFTTSAPLQKQVQMAWDKASKTYLAVVQGKPKLAQGTIDQPLRMDEKLYHAHVGPHPDAKPALTDYKVVASAHNRSLLEVTIHTGRQHQIRAHMAWLGHPIIGDERYGNAGERMGLHAMSLQLPHPESQKPLQFVAPVPADFRQLIPLAPQAWDEAISGFRRHTGKV</sequence>
<keyword evidence="4" id="KW-0694">RNA-binding</keyword>
<dbReference type="Pfam" id="PF00849">
    <property type="entry name" value="PseudoU_synth_2"/>
    <property type="match status" value="1"/>
</dbReference>
<evidence type="ECO:0000256" key="4">
    <source>
        <dbReference type="PROSITE-ProRule" id="PRU00182"/>
    </source>
</evidence>
<dbReference type="KEGG" id="saga:M5M_06670"/>
<dbReference type="InterPro" id="IPR020103">
    <property type="entry name" value="PsdUridine_synth_cat_dom_sf"/>
</dbReference>
<keyword evidence="2 5" id="KW-0413">Isomerase</keyword>
<dbReference type="Gene3D" id="3.10.290.10">
    <property type="entry name" value="RNA-binding S4 domain"/>
    <property type="match status" value="1"/>
</dbReference>
<gene>
    <name evidence="7" type="ordered locus">M5M_06670</name>
</gene>
<dbReference type="eggNOG" id="COG0564">
    <property type="taxonomic scope" value="Bacteria"/>
</dbReference>
<dbReference type="Proteomes" id="UP000000466">
    <property type="component" value="Chromosome"/>
</dbReference>
<feature type="domain" description="Pseudouridine synthase RsuA/RluA-like" evidence="6">
    <location>
        <begin position="88"/>
        <end position="236"/>
    </location>
</feature>
<dbReference type="HOGENOM" id="CLU_016902_8_2_6"/>
<protein>
    <recommendedName>
        <fullName evidence="5">Pseudouridine synthase</fullName>
        <ecNumber evidence="5">5.4.99.-</ecNumber>
    </recommendedName>
</protein>
<accession>K4KHE3</accession>
<dbReference type="GO" id="GO:0009982">
    <property type="term" value="F:pseudouridine synthase activity"/>
    <property type="evidence" value="ECO:0007669"/>
    <property type="project" value="InterPro"/>
</dbReference>
<comment type="catalytic activity">
    <reaction evidence="5">
        <text>a uridine in RNA = a pseudouridine in RNA</text>
        <dbReference type="Rhea" id="RHEA:48348"/>
        <dbReference type="Rhea" id="RHEA-COMP:12068"/>
        <dbReference type="Rhea" id="RHEA-COMP:12069"/>
        <dbReference type="ChEBI" id="CHEBI:65314"/>
        <dbReference type="ChEBI" id="CHEBI:65315"/>
    </reaction>
</comment>
<dbReference type="SUPFAM" id="SSF55120">
    <property type="entry name" value="Pseudouridine synthase"/>
    <property type="match status" value="1"/>
</dbReference>
<dbReference type="CDD" id="cd00165">
    <property type="entry name" value="S4"/>
    <property type="match status" value="1"/>
</dbReference>
<dbReference type="PROSITE" id="PS01129">
    <property type="entry name" value="PSI_RLU"/>
    <property type="match status" value="1"/>
</dbReference>
<name>K4KHE3_SIMAS</name>
<evidence type="ECO:0000259" key="6">
    <source>
        <dbReference type="Pfam" id="PF00849"/>
    </source>
</evidence>
<organism evidence="7 8">
    <name type="scientific">Simiduia agarivorans (strain DSM 21679 / JCM 13881 / BCRC 17597 / SA1)</name>
    <dbReference type="NCBI Taxonomy" id="1117647"/>
    <lineage>
        <taxon>Bacteria</taxon>
        <taxon>Pseudomonadati</taxon>
        <taxon>Pseudomonadota</taxon>
        <taxon>Gammaproteobacteria</taxon>
        <taxon>Cellvibrionales</taxon>
        <taxon>Cellvibrionaceae</taxon>
        <taxon>Simiduia</taxon>
    </lineage>
</organism>
<reference evidence="7 8" key="1">
    <citation type="journal article" date="2013" name="Genome Announc.">
        <title>Complete genome sequence of Simiduia agarivorans SA1(T), a marine bacterium able to degrade a variety of polysaccharides.</title>
        <authorList>
            <person name="Lin S.Y."/>
            <person name="Shieh W.Y."/>
            <person name="Chen J.S."/>
            <person name="Tang S.L."/>
        </authorList>
    </citation>
    <scope>NUCLEOTIDE SEQUENCE [LARGE SCALE GENOMIC DNA]</scope>
    <source>
        <strain evidence="8">DSM 21679 / JCM 13881 / BCRC 17597 / SA1</strain>
    </source>
</reference>
<dbReference type="EMBL" id="CP003746">
    <property type="protein sequence ID" value="AFU98529.1"/>
    <property type="molecule type" value="Genomic_DNA"/>
</dbReference>
<dbReference type="GO" id="GO:0001522">
    <property type="term" value="P:pseudouridine synthesis"/>
    <property type="evidence" value="ECO:0007669"/>
    <property type="project" value="InterPro"/>
</dbReference>
<evidence type="ECO:0000313" key="8">
    <source>
        <dbReference type="Proteomes" id="UP000000466"/>
    </source>
</evidence>
<dbReference type="RefSeq" id="WP_015046702.1">
    <property type="nucleotide sequence ID" value="NC_018868.3"/>
</dbReference>
<comment type="similarity">
    <text evidence="1 5">Belongs to the pseudouridine synthase RluA family.</text>
</comment>
<dbReference type="InterPro" id="IPR050188">
    <property type="entry name" value="RluA_PseudoU_synthase"/>
</dbReference>
<feature type="active site" evidence="3">
    <location>
        <position position="134"/>
    </location>
</feature>
<dbReference type="PANTHER" id="PTHR21600">
    <property type="entry name" value="MITOCHONDRIAL RNA PSEUDOURIDINE SYNTHASE"/>
    <property type="match status" value="1"/>
</dbReference>
<dbReference type="GO" id="GO:0003723">
    <property type="term" value="F:RNA binding"/>
    <property type="evidence" value="ECO:0007669"/>
    <property type="project" value="UniProtKB-KW"/>
</dbReference>
<dbReference type="NCBIfam" id="TIGR00005">
    <property type="entry name" value="rluA_subfam"/>
    <property type="match status" value="1"/>
</dbReference>
<evidence type="ECO:0000256" key="5">
    <source>
        <dbReference type="RuleBase" id="RU362028"/>
    </source>
</evidence>
<dbReference type="InterPro" id="IPR006145">
    <property type="entry name" value="PsdUridine_synth_RsuA/RluA"/>
</dbReference>
<dbReference type="InterPro" id="IPR036986">
    <property type="entry name" value="S4_RNA-bd_sf"/>
</dbReference>
<evidence type="ECO:0000256" key="1">
    <source>
        <dbReference type="ARBA" id="ARBA00010876"/>
    </source>
</evidence>
<comment type="function">
    <text evidence="5">Responsible for synthesis of pseudouridine from uracil.</text>
</comment>
<dbReference type="OrthoDB" id="9807829at2"/>
<dbReference type="InterPro" id="IPR006224">
    <property type="entry name" value="PsdUridine_synth_RluA-like_CS"/>
</dbReference>
<evidence type="ECO:0000256" key="2">
    <source>
        <dbReference type="ARBA" id="ARBA00023235"/>
    </source>
</evidence>
<dbReference type="STRING" id="1117647.M5M_06670"/>
<dbReference type="InterPro" id="IPR006225">
    <property type="entry name" value="PsdUridine_synth_RluC/D"/>
</dbReference>
<dbReference type="SUPFAM" id="SSF55174">
    <property type="entry name" value="Alpha-L RNA-binding motif"/>
    <property type="match status" value="1"/>
</dbReference>